<evidence type="ECO:0000313" key="1">
    <source>
        <dbReference type="EMBL" id="KWV50626.1"/>
    </source>
</evidence>
<proteinExistence type="predicted"/>
<dbReference type="Proteomes" id="UP000057737">
    <property type="component" value="Unassembled WGS sequence"/>
</dbReference>
<name>A0A109JKQ5_9BRAD</name>
<dbReference type="AlphaFoldDB" id="A0A109JKQ5"/>
<comment type="caution">
    <text evidence="1">The sequence shown here is derived from an EMBL/GenBank/DDBJ whole genome shotgun (WGS) entry which is preliminary data.</text>
</comment>
<accession>A0A109JKQ5</accession>
<gene>
    <name evidence="1" type="ORF">AS156_01370</name>
</gene>
<sequence length="60" mass="6773">MHQPRVGRMRNGLGLHRGIDHHSLQVLGTDGSGLVRHRQTFLDQHDELFFAKPLAPAGHR</sequence>
<keyword evidence="2" id="KW-1185">Reference proteome</keyword>
<organism evidence="1 2">
    <name type="scientific">Bradyrhizobium macuxiense</name>
    <dbReference type="NCBI Taxonomy" id="1755647"/>
    <lineage>
        <taxon>Bacteria</taxon>
        <taxon>Pseudomonadati</taxon>
        <taxon>Pseudomonadota</taxon>
        <taxon>Alphaproteobacteria</taxon>
        <taxon>Hyphomicrobiales</taxon>
        <taxon>Nitrobacteraceae</taxon>
        <taxon>Bradyrhizobium</taxon>
    </lineage>
</organism>
<protein>
    <submittedName>
        <fullName evidence="1">Uncharacterized protein</fullName>
    </submittedName>
</protein>
<evidence type="ECO:0000313" key="2">
    <source>
        <dbReference type="Proteomes" id="UP000057737"/>
    </source>
</evidence>
<dbReference type="EMBL" id="LNCU01000094">
    <property type="protein sequence ID" value="KWV50626.1"/>
    <property type="molecule type" value="Genomic_DNA"/>
</dbReference>
<reference evidence="1 2" key="1">
    <citation type="submission" date="2015-11" db="EMBL/GenBank/DDBJ databases">
        <title>Draft Genome Sequence of the Strain BR 10303 (Bradyrhizobium sp.) isolated from nodules of Centrolobium paraense.</title>
        <authorList>
            <person name="Zelli J.E."/>
            <person name="Simoes-Araujo J.L."/>
            <person name="Barauna A.C."/>
            <person name="Silva K."/>
        </authorList>
    </citation>
    <scope>NUCLEOTIDE SEQUENCE [LARGE SCALE GENOMIC DNA]</scope>
    <source>
        <strain evidence="1 2">BR 10303</strain>
    </source>
</reference>